<name>A0A3Q2HE92_HORSE</name>
<gene>
    <name evidence="21 23" type="primary">RHOT1</name>
</gene>
<dbReference type="Bgee" id="ENSECAG00000009478">
    <property type="expression patterns" value="Expressed in retina and 23 other cell types or tissues"/>
</dbReference>
<evidence type="ECO:0000256" key="17">
    <source>
        <dbReference type="PIRNR" id="PIRNR037488"/>
    </source>
</evidence>
<dbReference type="NCBIfam" id="TIGR00231">
    <property type="entry name" value="small_GTP"/>
    <property type="match status" value="1"/>
</dbReference>
<keyword evidence="9 17" id="KW-0106">Calcium</keyword>
<reference evidence="21" key="3">
    <citation type="submission" date="2025-09" db="UniProtKB">
        <authorList>
            <consortium name="Ensembl"/>
        </authorList>
    </citation>
    <scope>IDENTIFICATION</scope>
    <source>
        <strain evidence="21">Thoroughbred</strain>
    </source>
</reference>
<keyword evidence="5" id="KW-0677">Repeat</keyword>
<evidence type="ECO:0000256" key="9">
    <source>
        <dbReference type="ARBA" id="ARBA00022837"/>
    </source>
</evidence>
<dbReference type="CDD" id="cd01893">
    <property type="entry name" value="Miro1"/>
    <property type="match status" value="1"/>
</dbReference>
<dbReference type="InterPro" id="IPR002048">
    <property type="entry name" value="EF_hand_dom"/>
</dbReference>
<keyword evidence="12 17" id="KW-0342">GTP-binding</keyword>
<dbReference type="PROSITE" id="PS00018">
    <property type="entry name" value="EF_HAND_1"/>
    <property type="match status" value="1"/>
</dbReference>
<dbReference type="SUPFAM" id="SSF52540">
    <property type="entry name" value="P-loop containing nucleoside triphosphate hydrolases"/>
    <property type="match status" value="2"/>
</dbReference>
<dbReference type="InterPro" id="IPR013567">
    <property type="entry name" value="EF_hand_assoc_2"/>
</dbReference>
<dbReference type="GO" id="GO:0007264">
    <property type="term" value="P:small GTPase-mediated signal transduction"/>
    <property type="evidence" value="ECO:0007669"/>
    <property type="project" value="InterPro"/>
</dbReference>
<organism evidence="21 22">
    <name type="scientific">Equus caballus</name>
    <name type="common">Horse</name>
    <dbReference type="NCBI Taxonomy" id="9796"/>
    <lineage>
        <taxon>Eukaryota</taxon>
        <taxon>Metazoa</taxon>
        <taxon>Chordata</taxon>
        <taxon>Craniata</taxon>
        <taxon>Vertebrata</taxon>
        <taxon>Euteleostomi</taxon>
        <taxon>Mammalia</taxon>
        <taxon>Eutheria</taxon>
        <taxon>Laurasiatheria</taxon>
        <taxon>Perissodactyla</taxon>
        <taxon>Equidae</taxon>
        <taxon>Equus</taxon>
    </lineage>
</organism>
<evidence type="ECO:0000256" key="18">
    <source>
        <dbReference type="SAM" id="Phobius"/>
    </source>
</evidence>
<dbReference type="VGNC" id="VGNC:22380">
    <property type="gene designation" value="RHOT1"/>
</dbReference>
<evidence type="ECO:0000256" key="10">
    <source>
        <dbReference type="ARBA" id="ARBA00022989"/>
    </source>
</evidence>
<evidence type="ECO:0000256" key="16">
    <source>
        <dbReference type="ARBA" id="ARBA00049117"/>
    </source>
</evidence>
<evidence type="ECO:0000256" key="3">
    <source>
        <dbReference type="ARBA" id="ARBA00022692"/>
    </source>
</evidence>
<dbReference type="FunFam" id="1.10.238.10:FF:000021">
    <property type="entry name" value="Mitochondrial Rho GTPase"/>
    <property type="match status" value="1"/>
</dbReference>
<evidence type="ECO:0000256" key="6">
    <source>
        <dbReference type="ARBA" id="ARBA00022741"/>
    </source>
</evidence>
<dbReference type="GO" id="GO:0005525">
    <property type="term" value="F:GTP binding"/>
    <property type="evidence" value="ECO:0007669"/>
    <property type="project" value="UniProtKB-KW"/>
</dbReference>
<dbReference type="InterPro" id="IPR020860">
    <property type="entry name" value="MIRO_dom"/>
</dbReference>
<dbReference type="PRINTS" id="PR00449">
    <property type="entry name" value="RASTRNSFRMNG"/>
</dbReference>
<evidence type="ECO:0000259" key="20">
    <source>
        <dbReference type="PROSITE" id="PS51423"/>
    </source>
</evidence>
<dbReference type="Pfam" id="PF08356">
    <property type="entry name" value="EF_assoc_2"/>
    <property type="match status" value="1"/>
</dbReference>
<feature type="domain" description="EF-hand" evidence="19">
    <location>
        <begin position="270"/>
        <end position="305"/>
    </location>
</feature>
<evidence type="ECO:0000256" key="1">
    <source>
        <dbReference type="ARBA" id="ARBA00004200"/>
    </source>
</evidence>
<evidence type="ECO:0000313" key="21">
    <source>
        <dbReference type="Ensembl" id="ENSECAP00000031891.3"/>
    </source>
</evidence>
<keyword evidence="10 18" id="KW-1133">Transmembrane helix</keyword>
<evidence type="ECO:0000256" key="8">
    <source>
        <dbReference type="ARBA" id="ARBA00022801"/>
    </source>
</evidence>
<dbReference type="PROSITE" id="PS51419">
    <property type="entry name" value="RAB"/>
    <property type="match status" value="1"/>
</dbReference>
<comment type="function">
    <text evidence="17">Atypical mitochondrial nucleoside-triphosphatase (NTPase) involved in mitochondrial trafficking. Probably involved in control of anterograde transport of mitochondria and their subcellular distribution. Can hydrolyze GTP, ATP and UTP.</text>
</comment>
<evidence type="ECO:0000256" key="5">
    <source>
        <dbReference type="ARBA" id="ARBA00022737"/>
    </source>
</evidence>
<dbReference type="Pfam" id="PF08355">
    <property type="entry name" value="EF_assoc_1"/>
    <property type="match status" value="1"/>
</dbReference>
<dbReference type="InterPro" id="IPR013566">
    <property type="entry name" value="EF_hand_assoc_1"/>
</dbReference>
<evidence type="ECO:0000256" key="2">
    <source>
        <dbReference type="ARBA" id="ARBA00007981"/>
    </source>
</evidence>
<dbReference type="InterPro" id="IPR021181">
    <property type="entry name" value="Miro"/>
</dbReference>
<evidence type="ECO:0000256" key="7">
    <source>
        <dbReference type="ARBA" id="ARBA00022787"/>
    </source>
</evidence>
<dbReference type="InterPro" id="IPR018247">
    <property type="entry name" value="EF_Hand_1_Ca_BS"/>
</dbReference>
<comment type="catalytic activity">
    <reaction evidence="15">
        <text>ATP + H2O = ADP + phosphate + H(+)</text>
        <dbReference type="Rhea" id="RHEA:13065"/>
        <dbReference type="ChEBI" id="CHEBI:15377"/>
        <dbReference type="ChEBI" id="CHEBI:15378"/>
        <dbReference type="ChEBI" id="CHEBI:30616"/>
        <dbReference type="ChEBI" id="CHEBI:43474"/>
        <dbReference type="ChEBI" id="CHEBI:456216"/>
    </reaction>
    <physiologicalReaction direction="left-to-right" evidence="15">
        <dbReference type="Rhea" id="RHEA:13066"/>
    </physiologicalReaction>
</comment>
<comment type="subcellular location">
    <subcellularLocation>
        <location evidence="1 17">Mitochondrion outer membrane</location>
        <topology evidence="1 17">Single-pass type IV membrane protein</topology>
    </subcellularLocation>
</comment>
<dbReference type="PIRSF" id="PIRSF037488">
    <property type="entry name" value="Mt_Rho_GTPase"/>
    <property type="match status" value="1"/>
</dbReference>
<dbReference type="GO" id="GO:0016887">
    <property type="term" value="F:ATP hydrolysis activity"/>
    <property type="evidence" value="ECO:0007669"/>
    <property type="project" value="RHEA"/>
</dbReference>
<evidence type="ECO:0000313" key="23">
    <source>
        <dbReference type="VGNC" id="VGNC:22380"/>
    </source>
</evidence>
<dbReference type="GO" id="GO:0007005">
    <property type="term" value="P:mitochondrion organization"/>
    <property type="evidence" value="ECO:0007669"/>
    <property type="project" value="InterPro"/>
</dbReference>
<dbReference type="CDD" id="cd01892">
    <property type="entry name" value="Miro2"/>
    <property type="match status" value="1"/>
</dbReference>
<reference evidence="21 22" key="1">
    <citation type="journal article" date="2009" name="Science">
        <title>Genome sequence, comparative analysis, and population genetics of the domestic horse.</title>
        <authorList>
            <consortium name="Broad Institute Genome Sequencing Platform"/>
            <consortium name="Broad Institute Whole Genome Assembly Team"/>
            <person name="Wade C.M."/>
            <person name="Giulotto E."/>
            <person name="Sigurdsson S."/>
            <person name="Zoli M."/>
            <person name="Gnerre S."/>
            <person name="Imsland F."/>
            <person name="Lear T.L."/>
            <person name="Adelson D.L."/>
            <person name="Bailey E."/>
            <person name="Bellone R.R."/>
            <person name="Bloecker H."/>
            <person name="Distl O."/>
            <person name="Edgar R.C."/>
            <person name="Garber M."/>
            <person name="Leeb T."/>
            <person name="Mauceli E."/>
            <person name="MacLeod J.N."/>
            <person name="Penedo M.C.T."/>
            <person name="Raison J.M."/>
            <person name="Sharpe T."/>
            <person name="Vogel J."/>
            <person name="Andersson L."/>
            <person name="Antczak D.F."/>
            <person name="Biagi T."/>
            <person name="Binns M.M."/>
            <person name="Chowdhary B.P."/>
            <person name="Coleman S.J."/>
            <person name="Della Valle G."/>
            <person name="Fryc S."/>
            <person name="Guerin G."/>
            <person name="Hasegawa T."/>
            <person name="Hill E.W."/>
            <person name="Jurka J."/>
            <person name="Kiialainen A."/>
            <person name="Lindgren G."/>
            <person name="Liu J."/>
            <person name="Magnani E."/>
            <person name="Mickelson J.R."/>
            <person name="Murray J."/>
            <person name="Nergadze S.G."/>
            <person name="Onofrio R."/>
            <person name="Pedroni S."/>
            <person name="Piras M.F."/>
            <person name="Raudsepp T."/>
            <person name="Rocchi M."/>
            <person name="Roeed K.H."/>
            <person name="Ryder O.A."/>
            <person name="Searle S."/>
            <person name="Skow L."/>
            <person name="Swinburne J.E."/>
            <person name="Syvaenen A.C."/>
            <person name="Tozaki T."/>
            <person name="Valberg S.J."/>
            <person name="Vaudin M."/>
            <person name="White J.R."/>
            <person name="Zody M.C."/>
            <person name="Lander E.S."/>
            <person name="Lindblad-Toh K."/>
        </authorList>
    </citation>
    <scope>NUCLEOTIDE SEQUENCE [LARGE SCALE GENOMIC DNA]</scope>
    <source>
        <strain evidence="21 22">Thoroughbred</strain>
    </source>
</reference>
<keyword evidence="11 17" id="KW-0496">Mitochondrion</keyword>
<dbReference type="Ensembl" id="ENSECAT00000037231.3">
    <property type="protein sequence ID" value="ENSECAP00000031891.3"/>
    <property type="gene ID" value="ENSECAG00000009478.4"/>
</dbReference>
<feature type="domain" description="Miro" evidence="20">
    <location>
        <begin position="15"/>
        <end position="181"/>
    </location>
</feature>
<dbReference type="PANTHER" id="PTHR24072">
    <property type="entry name" value="RHO FAMILY GTPASE"/>
    <property type="match status" value="1"/>
</dbReference>
<dbReference type="GeneTree" id="ENSGT00940000155641"/>
<evidence type="ECO:0000256" key="4">
    <source>
        <dbReference type="ARBA" id="ARBA00022723"/>
    </source>
</evidence>
<dbReference type="InterPro" id="IPR001806">
    <property type="entry name" value="Small_GTPase"/>
</dbReference>
<dbReference type="SMART" id="SM00175">
    <property type="entry name" value="RAB"/>
    <property type="match status" value="1"/>
</dbReference>
<evidence type="ECO:0000256" key="15">
    <source>
        <dbReference type="ARBA" id="ARBA00048778"/>
    </source>
</evidence>
<dbReference type="GO" id="GO:0005741">
    <property type="term" value="C:mitochondrial outer membrane"/>
    <property type="evidence" value="ECO:0007669"/>
    <property type="project" value="UniProtKB-SubCell"/>
</dbReference>
<dbReference type="InterPro" id="IPR027417">
    <property type="entry name" value="P-loop_NTPase"/>
</dbReference>
<proteinExistence type="inferred from homology"/>
<dbReference type="SUPFAM" id="SSF47473">
    <property type="entry name" value="EF-hand"/>
    <property type="match status" value="1"/>
</dbReference>
<evidence type="ECO:0000256" key="14">
    <source>
        <dbReference type="ARBA" id="ARBA00047358"/>
    </source>
</evidence>
<sequence>MRAGRARPLRAADMKKDVRILLVGEPRVGKTSLIMSLVSEEFPEEVPPRAEEITIPADVTPERVPTHIVDYSEAEQSDEQLHQEISQANVICIVYAVNNKHSIDKVTSRWIPLINERTDKDSRLPLILVGNKSDLVEYSSMETILPIMNQYTEIETCVECSAKNLKNISELFYYAQKAVLHPTGPLYCPEEKEMKPACIKALTRIFKISDQDNDGTLNDAELNFFQRGRHETTWTVLRRFGYDDDLDLTPEYLFPLLKIPPDCTTELNHHAYLFLQSTFDKHDLDRDCALSPDELKDLFKVFPYIPWGPDVNNTVCTNERGWITYQGFLSQWTLTTYLDVQRCLEYLGYLGYSILTEQESQASAITVTRDKKIDLQKKQTQRNVFRCNVIGVKNCGKSGVLQALLGRNLSRQKKIRDDHKSYYAINTVYVYGQEKYLLLHDISESEFLTEAEIICDVVCLVYDVSNPKSFEYCARIFKQHFMDSRIPCLIIAAKSDLHEVKQEYSISPADFCRKHKMPPPQAFTCNTADAPSKDIFVKLTTMAMYPHVTQADLKSSTFWLRASFGATVFAVLGFAMYKALLKQR</sequence>
<keyword evidence="6 17" id="KW-0547">Nucleotide-binding</keyword>
<dbReference type="Gene3D" id="3.40.50.300">
    <property type="entry name" value="P-loop containing nucleotide triphosphate hydrolases"/>
    <property type="match status" value="2"/>
</dbReference>
<dbReference type="SMART" id="SM00173">
    <property type="entry name" value="RAS"/>
    <property type="match status" value="1"/>
</dbReference>
<protein>
    <recommendedName>
        <fullName evidence="17">Mitochondrial Rho GTPase</fullName>
        <ecNumber evidence="17">3.6.5.-</ecNumber>
    </recommendedName>
</protein>
<dbReference type="InterPro" id="IPR011992">
    <property type="entry name" value="EF-hand-dom_pair"/>
</dbReference>
<evidence type="ECO:0000256" key="12">
    <source>
        <dbReference type="ARBA" id="ARBA00023134"/>
    </source>
</evidence>
<comment type="catalytic activity">
    <reaction evidence="14">
        <text>UTP + H2O = UDP + phosphate + H(+)</text>
        <dbReference type="Rhea" id="RHEA:64900"/>
        <dbReference type="ChEBI" id="CHEBI:15377"/>
        <dbReference type="ChEBI" id="CHEBI:15378"/>
        <dbReference type="ChEBI" id="CHEBI:43474"/>
        <dbReference type="ChEBI" id="CHEBI:46398"/>
        <dbReference type="ChEBI" id="CHEBI:58223"/>
    </reaction>
    <physiologicalReaction direction="left-to-right" evidence="14">
        <dbReference type="Rhea" id="RHEA:64901"/>
    </physiologicalReaction>
</comment>
<dbReference type="FunFam" id="3.40.50.300:FF:000248">
    <property type="entry name" value="Mitochondrial Rho GTPase"/>
    <property type="match status" value="1"/>
</dbReference>
<dbReference type="PROSITE" id="PS51423">
    <property type="entry name" value="MIRO"/>
    <property type="match status" value="2"/>
</dbReference>
<dbReference type="SMART" id="SM00174">
    <property type="entry name" value="RHO"/>
    <property type="match status" value="1"/>
</dbReference>
<dbReference type="Proteomes" id="UP000002281">
    <property type="component" value="Chromosome 11"/>
</dbReference>
<feature type="transmembrane region" description="Helical" evidence="18">
    <location>
        <begin position="558"/>
        <end position="577"/>
    </location>
</feature>
<dbReference type="InterPro" id="IPR005225">
    <property type="entry name" value="Small_GTP-bd"/>
</dbReference>
<keyword evidence="3 18" id="KW-0812">Transmembrane</keyword>
<reference evidence="21" key="2">
    <citation type="submission" date="2025-08" db="UniProtKB">
        <authorList>
            <consortium name="Ensembl"/>
        </authorList>
    </citation>
    <scope>IDENTIFICATION</scope>
    <source>
        <strain evidence="21">Thoroughbred</strain>
    </source>
</reference>
<feature type="domain" description="Miro" evidence="20">
    <location>
        <begin position="382"/>
        <end position="545"/>
    </location>
</feature>
<evidence type="ECO:0000256" key="13">
    <source>
        <dbReference type="ARBA" id="ARBA00023136"/>
    </source>
</evidence>
<evidence type="ECO:0000259" key="19">
    <source>
        <dbReference type="PROSITE" id="PS50222"/>
    </source>
</evidence>
<keyword evidence="8 17" id="KW-0378">Hydrolase</keyword>
<dbReference type="GO" id="GO:0005509">
    <property type="term" value="F:calcium ion binding"/>
    <property type="evidence" value="ECO:0007669"/>
    <property type="project" value="InterPro"/>
</dbReference>
<dbReference type="PROSITE" id="PS50222">
    <property type="entry name" value="EF_HAND_2"/>
    <property type="match status" value="1"/>
</dbReference>
<comment type="catalytic activity">
    <reaction evidence="16">
        <text>GTP + H2O = GDP + phosphate + H(+)</text>
        <dbReference type="Rhea" id="RHEA:19669"/>
        <dbReference type="ChEBI" id="CHEBI:15377"/>
        <dbReference type="ChEBI" id="CHEBI:15378"/>
        <dbReference type="ChEBI" id="CHEBI:37565"/>
        <dbReference type="ChEBI" id="CHEBI:43474"/>
        <dbReference type="ChEBI" id="CHEBI:58189"/>
    </reaction>
    <physiologicalReaction direction="left-to-right" evidence="16">
        <dbReference type="Rhea" id="RHEA:19670"/>
    </physiologicalReaction>
</comment>
<keyword evidence="13 17" id="KW-0472">Membrane</keyword>
<dbReference type="FunFam" id="3.40.50.300:FF:000170">
    <property type="entry name" value="Mitochondrial Rho GTPase"/>
    <property type="match status" value="1"/>
</dbReference>
<dbReference type="Pfam" id="PF00071">
    <property type="entry name" value="Ras"/>
    <property type="match status" value="1"/>
</dbReference>
<accession>A0A3Q2HE92</accession>
<keyword evidence="22" id="KW-1185">Reference proteome</keyword>
<evidence type="ECO:0000313" key="22">
    <source>
        <dbReference type="Proteomes" id="UP000002281"/>
    </source>
</evidence>
<dbReference type="GO" id="GO:0003924">
    <property type="term" value="F:GTPase activity"/>
    <property type="evidence" value="ECO:0007669"/>
    <property type="project" value="InterPro"/>
</dbReference>
<dbReference type="EC" id="3.6.5.-" evidence="17"/>
<dbReference type="InterPro" id="IPR003578">
    <property type="entry name" value="Small_GTPase_Rho"/>
</dbReference>
<keyword evidence="4" id="KW-0479">Metal-binding</keyword>
<comment type="similarity">
    <text evidence="2 17">Belongs to the mitochondrial Rho GTPase family.</text>
</comment>
<evidence type="ECO:0000256" key="11">
    <source>
        <dbReference type="ARBA" id="ARBA00023128"/>
    </source>
</evidence>
<dbReference type="Gene3D" id="1.10.238.10">
    <property type="entry name" value="EF-hand"/>
    <property type="match status" value="2"/>
</dbReference>
<keyword evidence="7 17" id="KW-1000">Mitochondrion outer membrane</keyword>
<dbReference type="AlphaFoldDB" id="A0A3Q2HE92"/>